<dbReference type="PROSITE" id="PS51318">
    <property type="entry name" value="TAT"/>
    <property type="match status" value="1"/>
</dbReference>
<evidence type="ECO:0000256" key="1">
    <source>
        <dbReference type="SAM" id="SignalP"/>
    </source>
</evidence>
<dbReference type="Proteomes" id="UP001160334">
    <property type="component" value="Unassembled WGS sequence"/>
</dbReference>
<comment type="caution">
    <text evidence="2">The sequence shown here is derived from an EMBL/GenBank/DDBJ whole genome shotgun (WGS) entry which is preliminary data.</text>
</comment>
<name>A0ABT6MDU2_9NOCA</name>
<sequence length="142" mass="14603">MRPHHRPRRASLVAAAALTGALLLGAQPATAAPTDTVLPIPVAVFAFDATGLPSSGYMFMTATTDPATPGVTRFSGEGHCCVFIHWRNVSTGEAGVAYLEYASVDARTGSGTVLAAVTTPEYPGWGIHVVAALPGTGVWTVP</sequence>
<feature type="chain" id="PRO_5045289507" evidence="1">
    <location>
        <begin position="32"/>
        <end position="142"/>
    </location>
</feature>
<accession>A0ABT6MDU2</accession>
<proteinExistence type="predicted"/>
<dbReference type="InterPro" id="IPR006311">
    <property type="entry name" value="TAT_signal"/>
</dbReference>
<keyword evidence="1" id="KW-0732">Signal</keyword>
<gene>
    <name evidence="2" type="ORF">M2280_003711</name>
</gene>
<evidence type="ECO:0000313" key="2">
    <source>
        <dbReference type="EMBL" id="MDH6282480.1"/>
    </source>
</evidence>
<keyword evidence="3" id="KW-1185">Reference proteome</keyword>
<organism evidence="2 3">
    <name type="scientific">Prescottella agglutinans</name>
    <dbReference type="NCBI Taxonomy" id="1644129"/>
    <lineage>
        <taxon>Bacteria</taxon>
        <taxon>Bacillati</taxon>
        <taxon>Actinomycetota</taxon>
        <taxon>Actinomycetes</taxon>
        <taxon>Mycobacteriales</taxon>
        <taxon>Nocardiaceae</taxon>
        <taxon>Prescottella</taxon>
    </lineage>
</organism>
<reference evidence="2 3" key="1">
    <citation type="submission" date="2023-04" db="EMBL/GenBank/DDBJ databases">
        <title>Forest soil microbial communities from Buena Vista Peninsula, Colon Province, Panama.</title>
        <authorList>
            <person name="Bouskill N."/>
        </authorList>
    </citation>
    <scope>NUCLEOTIDE SEQUENCE [LARGE SCALE GENOMIC DNA]</scope>
    <source>
        <strain evidence="2 3">CFH S0262</strain>
    </source>
</reference>
<protein>
    <submittedName>
        <fullName evidence="2">Uncharacterized protein</fullName>
    </submittedName>
</protein>
<evidence type="ECO:0000313" key="3">
    <source>
        <dbReference type="Proteomes" id="UP001160334"/>
    </source>
</evidence>
<feature type="signal peptide" evidence="1">
    <location>
        <begin position="1"/>
        <end position="31"/>
    </location>
</feature>
<dbReference type="EMBL" id="JARXVC010000010">
    <property type="protein sequence ID" value="MDH6282480.1"/>
    <property type="molecule type" value="Genomic_DNA"/>
</dbReference>